<evidence type="ECO:0000313" key="3">
    <source>
        <dbReference type="EMBL" id="OQR89481.1"/>
    </source>
</evidence>
<protein>
    <submittedName>
        <fullName evidence="3">Uncharacterized protein</fullName>
    </submittedName>
</protein>
<comment type="caution">
    <text evidence="3">The sequence shown here is derived from an EMBL/GenBank/DDBJ whole genome shotgun (WGS) entry which is preliminary data.</text>
</comment>
<organism evidence="3 4">
    <name type="scientific">Achlya hypogyna</name>
    <name type="common">Oomycete</name>
    <name type="synonym">Protoachlya hypogyna</name>
    <dbReference type="NCBI Taxonomy" id="1202772"/>
    <lineage>
        <taxon>Eukaryota</taxon>
        <taxon>Sar</taxon>
        <taxon>Stramenopiles</taxon>
        <taxon>Oomycota</taxon>
        <taxon>Saprolegniomycetes</taxon>
        <taxon>Saprolegniales</taxon>
        <taxon>Achlyaceae</taxon>
        <taxon>Achlya</taxon>
    </lineage>
</organism>
<feature type="region of interest" description="Disordered" evidence="2">
    <location>
        <begin position="159"/>
        <end position="260"/>
    </location>
</feature>
<dbReference type="STRING" id="1202772.A0A1V9YUX4"/>
<dbReference type="PANTHER" id="PTHR33324">
    <property type="entry name" value="EXPRESSED PROTEIN"/>
    <property type="match status" value="1"/>
</dbReference>
<feature type="coiled-coil region" evidence="1">
    <location>
        <begin position="304"/>
        <end position="331"/>
    </location>
</feature>
<evidence type="ECO:0000313" key="4">
    <source>
        <dbReference type="Proteomes" id="UP000243579"/>
    </source>
</evidence>
<feature type="compositionally biased region" description="Acidic residues" evidence="2">
    <location>
        <begin position="161"/>
        <end position="188"/>
    </location>
</feature>
<dbReference type="OrthoDB" id="72831at2759"/>
<dbReference type="AlphaFoldDB" id="A0A1V9YUX4"/>
<feature type="compositionally biased region" description="Polar residues" evidence="2">
    <location>
        <begin position="209"/>
        <end position="223"/>
    </location>
</feature>
<sequence>MDEGAKTQHWHKDVCVESRCRCGKSSVALLIDWLTADAGDGFLNYTRWKGGSKKKDGKNKIGIAGEISSILAEHGLHRTDKSVKAKIEELKTKYRKVSDKYDRTGSGIKEEAILDDVLKICSHYNEIKCVFGGRPSARPVLCSSNEDDTQVTMETLSSLAFDDDDSTCNEESDEDDVPQDEPQGDEDVSLPASPRHRTLTPSRYEGSPPRSTHSSSVITPTPKSSKRKEPSEAPDSVSKNSQAPNLASKQQTKKLKLTSERKKIIVTVSEGMLKGIKEQSAVTKDAVERKFESRSAELEYKKLKDKCELEIKKSDLEIKNAELEYKKSKDKDELGIKKSDMIAKQRSLCHAEIMQEAELMHKLGFTKEEVMDFIRSHHHDR</sequence>
<dbReference type="Gene3D" id="1.10.10.60">
    <property type="entry name" value="Homeodomain-like"/>
    <property type="match status" value="1"/>
</dbReference>
<keyword evidence="1" id="KW-0175">Coiled coil</keyword>
<dbReference type="Proteomes" id="UP000243579">
    <property type="component" value="Unassembled WGS sequence"/>
</dbReference>
<reference evidence="3 4" key="1">
    <citation type="journal article" date="2014" name="Genome Biol. Evol.">
        <title>The secreted proteins of Achlya hypogyna and Thraustotheca clavata identify the ancestral oomycete secretome and reveal gene acquisitions by horizontal gene transfer.</title>
        <authorList>
            <person name="Misner I."/>
            <person name="Blouin N."/>
            <person name="Leonard G."/>
            <person name="Richards T.A."/>
            <person name="Lane C.E."/>
        </authorList>
    </citation>
    <scope>NUCLEOTIDE SEQUENCE [LARGE SCALE GENOMIC DNA]</scope>
    <source>
        <strain evidence="3 4">ATCC 48635</strain>
    </source>
</reference>
<keyword evidence="4" id="KW-1185">Reference proteome</keyword>
<evidence type="ECO:0000256" key="1">
    <source>
        <dbReference type="SAM" id="Coils"/>
    </source>
</evidence>
<name>A0A1V9YUX4_ACHHY</name>
<dbReference type="EMBL" id="JNBR01000809">
    <property type="protein sequence ID" value="OQR89481.1"/>
    <property type="molecule type" value="Genomic_DNA"/>
</dbReference>
<accession>A0A1V9YUX4</accession>
<gene>
    <name evidence="3" type="ORF">ACHHYP_06262</name>
</gene>
<feature type="compositionally biased region" description="Polar residues" evidence="2">
    <location>
        <begin position="237"/>
        <end position="250"/>
    </location>
</feature>
<evidence type="ECO:0000256" key="2">
    <source>
        <dbReference type="SAM" id="MobiDB-lite"/>
    </source>
</evidence>
<proteinExistence type="predicted"/>
<dbReference type="PANTHER" id="PTHR33324:SF2">
    <property type="entry name" value="MYB_SANT-LIKE DNA-BINDING DOMAIN-CONTAINING PROTEIN"/>
    <property type="match status" value="1"/>
</dbReference>